<feature type="domain" description="HTH araC/xylS-type" evidence="4">
    <location>
        <begin position="199"/>
        <end position="297"/>
    </location>
</feature>
<reference evidence="5 6" key="2">
    <citation type="journal article" date="2011" name="ISME J.">
        <title>RNA-seq reveals cooperative metabolic interactions between two termite-gut spirochete species in co-culture.</title>
        <authorList>
            <person name="Rosenthal A.Z."/>
            <person name="Matson E.G."/>
            <person name="Eldar A."/>
            <person name="Leadbetter J.R."/>
        </authorList>
    </citation>
    <scope>NUCLEOTIDE SEQUENCE [LARGE SCALE GENOMIC DNA]</scope>
    <source>
        <strain evidence="6">ATCC BAA-888 / DSM 13862 / ZAS-9</strain>
    </source>
</reference>
<proteinExistence type="predicted"/>
<dbReference type="KEGG" id="taz:TREAZ_0199"/>
<evidence type="ECO:0000313" key="5">
    <source>
        <dbReference type="EMBL" id="AEF83498.1"/>
    </source>
</evidence>
<dbReference type="GO" id="GO:0003700">
    <property type="term" value="F:DNA-binding transcription factor activity"/>
    <property type="evidence" value="ECO:0007669"/>
    <property type="project" value="InterPro"/>
</dbReference>
<organism evidence="5 6">
    <name type="scientific">Leadbettera azotonutricia (strain ATCC BAA-888 / DSM 13862 / ZAS-9)</name>
    <name type="common">Treponema azotonutricium</name>
    <dbReference type="NCBI Taxonomy" id="545695"/>
    <lineage>
        <taxon>Bacteria</taxon>
        <taxon>Pseudomonadati</taxon>
        <taxon>Spirochaetota</taxon>
        <taxon>Spirochaetia</taxon>
        <taxon>Spirochaetales</taxon>
        <taxon>Breznakiellaceae</taxon>
        <taxon>Leadbettera</taxon>
    </lineage>
</organism>
<dbReference type="AlphaFoldDB" id="F5YES9"/>
<dbReference type="PANTHER" id="PTHR43280:SF30">
    <property type="entry name" value="MMSAB OPERON REGULATORY PROTEIN"/>
    <property type="match status" value="1"/>
</dbReference>
<dbReference type="InterPro" id="IPR018060">
    <property type="entry name" value="HTH_AraC"/>
</dbReference>
<dbReference type="STRING" id="545695.TREAZ_0199"/>
<evidence type="ECO:0000256" key="1">
    <source>
        <dbReference type="ARBA" id="ARBA00023015"/>
    </source>
</evidence>
<dbReference type="Gene3D" id="1.10.10.60">
    <property type="entry name" value="Homeodomain-like"/>
    <property type="match status" value="2"/>
</dbReference>
<dbReference type="InterPro" id="IPR009057">
    <property type="entry name" value="Homeodomain-like_sf"/>
</dbReference>
<keyword evidence="2" id="KW-0238">DNA-binding</keyword>
<dbReference type="PROSITE" id="PS00041">
    <property type="entry name" value="HTH_ARAC_FAMILY_1"/>
    <property type="match status" value="1"/>
</dbReference>
<dbReference type="FunCoup" id="F5YES9">
    <property type="interactions" value="39"/>
</dbReference>
<sequence length="300" mass="34642">MKTVNGNYNFFLRYIPYSEEDEKLGMLCTTVGEIETPSRTVYPLNKNAHPAAFREVAEGRILPEFQLVYISDGAGIFNTGDKTYTVSTGSMLLILPGMKHHYKPLYETGWHEYWVGFTGSFFDGLVTEGILSQEQIFFEIGLHDYIVSIFTRIFDEVCSQQPLFQIKACSRIFLLLADLLTGERRKVHPEYSKQQLIVEKAKELMEANIYKEIDIPSIAQKINISASHLNDVFKAYSSITPYQYYIQIKINRACRLLEQTDLTVKETAFQLGFNDQYYFSRQFKQKTGIPPSSWKKSVYK</sequence>
<dbReference type="InterPro" id="IPR037923">
    <property type="entry name" value="HTH-like"/>
</dbReference>
<keyword evidence="1" id="KW-0805">Transcription regulation</keyword>
<dbReference type="Pfam" id="PF02311">
    <property type="entry name" value="AraC_binding"/>
    <property type="match status" value="1"/>
</dbReference>
<dbReference type="RefSeq" id="WP_015711728.1">
    <property type="nucleotide sequence ID" value="NC_015577.1"/>
</dbReference>
<name>F5YES9_LEAAZ</name>
<dbReference type="PANTHER" id="PTHR43280">
    <property type="entry name" value="ARAC-FAMILY TRANSCRIPTIONAL REGULATOR"/>
    <property type="match status" value="1"/>
</dbReference>
<dbReference type="PROSITE" id="PS01124">
    <property type="entry name" value="HTH_ARAC_FAMILY_2"/>
    <property type="match status" value="1"/>
</dbReference>
<protein>
    <submittedName>
        <fullName evidence="5">Putative transcriptional regulator</fullName>
    </submittedName>
</protein>
<dbReference type="SMART" id="SM00342">
    <property type="entry name" value="HTH_ARAC"/>
    <property type="match status" value="1"/>
</dbReference>
<dbReference type="HOGENOM" id="CLU_000445_88_6_12"/>
<reference evidence="6" key="1">
    <citation type="submission" date="2009-12" db="EMBL/GenBank/DDBJ databases">
        <title>Complete sequence of Treponema azotonutricium strain ZAS-9.</title>
        <authorList>
            <person name="Tetu S.G."/>
            <person name="Matson E."/>
            <person name="Ren Q."/>
            <person name="Seshadri R."/>
            <person name="Elbourne L."/>
            <person name="Hassan K.A."/>
            <person name="Durkin A."/>
            <person name="Radune D."/>
            <person name="Mohamoud Y."/>
            <person name="Shay R."/>
            <person name="Jin S."/>
            <person name="Zhang X."/>
            <person name="Lucey K."/>
            <person name="Ballor N.R."/>
            <person name="Ottesen E."/>
            <person name="Rosenthal R."/>
            <person name="Allen A."/>
            <person name="Leadbetter J.R."/>
            <person name="Paulsen I.T."/>
        </authorList>
    </citation>
    <scope>NUCLEOTIDE SEQUENCE [LARGE SCALE GENOMIC DNA]</scope>
    <source>
        <strain evidence="6">ATCC BAA-888 / DSM 13862 / ZAS-9</strain>
    </source>
</reference>
<dbReference type="SUPFAM" id="SSF51215">
    <property type="entry name" value="Regulatory protein AraC"/>
    <property type="match status" value="1"/>
</dbReference>
<dbReference type="InParanoid" id="F5YES9"/>
<evidence type="ECO:0000256" key="2">
    <source>
        <dbReference type="ARBA" id="ARBA00023125"/>
    </source>
</evidence>
<keyword evidence="6" id="KW-1185">Reference proteome</keyword>
<dbReference type="SUPFAM" id="SSF46689">
    <property type="entry name" value="Homeodomain-like"/>
    <property type="match status" value="2"/>
</dbReference>
<accession>F5YES9</accession>
<dbReference type="Gene3D" id="2.60.120.280">
    <property type="entry name" value="Regulatory protein AraC"/>
    <property type="match status" value="1"/>
</dbReference>
<dbReference type="InterPro" id="IPR003313">
    <property type="entry name" value="AraC-bd"/>
</dbReference>
<evidence type="ECO:0000259" key="4">
    <source>
        <dbReference type="PROSITE" id="PS01124"/>
    </source>
</evidence>
<dbReference type="InterPro" id="IPR018062">
    <property type="entry name" value="HTH_AraC-typ_CS"/>
</dbReference>
<dbReference type="Proteomes" id="UP000009222">
    <property type="component" value="Chromosome"/>
</dbReference>
<evidence type="ECO:0000256" key="3">
    <source>
        <dbReference type="ARBA" id="ARBA00023163"/>
    </source>
</evidence>
<dbReference type="EMBL" id="CP001841">
    <property type="protein sequence ID" value="AEF83498.1"/>
    <property type="molecule type" value="Genomic_DNA"/>
</dbReference>
<dbReference type="Pfam" id="PF12833">
    <property type="entry name" value="HTH_18"/>
    <property type="match status" value="1"/>
</dbReference>
<dbReference type="GO" id="GO:0043565">
    <property type="term" value="F:sequence-specific DNA binding"/>
    <property type="evidence" value="ECO:0007669"/>
    <property type="project" value="InterPro"/>
</dbReference>
<dbReference type="eggNOG" id="COG2207">
    <property type="taxonomic scope" value="Bacteria"/>
</dbReference>
<gene>
    <name evidence="5" type="ordered locus">TREAZ_0199</name>
</gene>
<keyword evidence="3" id="KW-0804">Transcription</keyword>
<evidence type="ECO:0000313" key="6">
    <source>
        <dbReference type="Proteomes" id="UP000009222"/>
    </source>
</evidence>